<dbReference type="PANTHER" id="PTHR10083">
    <property type="entry name" value="KUNITZ-TYPE PROTEASE INHIBITOR-RELATED"/>
    <property type="match status" value="1"/>
</dbReference>
<keyword evidence="4" id="KW-0646">Protease inhibitor</keyword>
<evidence type="ECO:0000259" key="8">
    <source>
        <dbReference type="PROSITE" id="PS50279"/>
    </source>
</evidence>
<dbReference type="PROSITE" id="PS50279">
    <property type="entry name" value="BPTI_KUNITZ_2"/>
    <property type="match status" value="2"/>
</dbReference>
<dbReference type="PANTHER" id="PTHR10083:SF217">
    <property type="entry name" value="BOOPHILIN-H2"/>
    <property type="match status" value="1"/>
</dbReference>
<keyword evidence="7" id="KW-0732">Signal</keyword>
<evidence type="ECO:0000256" key="2">
    <source>
        <dbReference type="ARBA" id="ARBA00022525"/>
    </source>
</evidence>
<evidence type="ECO:0000256" key="1">
    <source>
        <dbReference type="ARBA" id="ARBA00004613"/>
    </source>
</evidence>
<dbReference type="InterPro" id="IPR036880">
    <property type="entry name" value="Kunitz_BPTI_sf"/>
</dbReference>
<evidence type="ECO:0000256" key="5">
    <source>
        <dbReference type="ARBA" id="ARBA00022900"/>
    </source>
</evidence>
<name>A0A023FR09_AMBCJ</name>
<dbReference type="InterPro" id="IPR002223">
    <property type="entry name" value="Kunitz_BPTI"/>
</dbReference>
<reference evidence="9" key="1">
    <citation type="submission" date="2014-03" db="EMBL/GenBank/DDBJ databases">
        <title>The sialotranscriptome of Amblyomma triste, Amblyomma parvum and Amblyomma cajennense ticks, uncovered by 454-based RNA-seq.</title>
        <authorList>
            <person name="Garcia G.R."/>
            <person name="Gardinassi L.G."/>
            <person name="Ribeiro J.M."/>
            <person name="Anatriello E."/>
            <person name="Ferreira B.R."/>
            <person name="Moreira H.N."/>
            <person name="Mafra C."/>
            <person name="Olegario M.M."/>
            <person name="Szabo P.J."/>
            <person name="Miranda-Santos I.K."/>
            <person name="Maruyama S.R."/>
        </authorList>
    </citation>
    <scope>NUCLEOTIDE SEQUENCE</scope>
    <source>
        <strain evidence="9">Uberlandia</strain>
        <tissue evidence="9">Salivary glands</tissue>
    </source>
</reference>
<dbReference type="AlphaFoldDB" id="A0A023FR09"/>
<dbReference type="EMBL" id="GBBK01000256">
    <property type="protein sequence ID" value="JAC24226.1"/>
    <property type="molecule type" value="mRNA"/>
</dbReference>
<dbReference type="Pfam" id="PF00014">
    <property type="entry name" value="Kunitz_BPTI"/>
    <property type="match status" value="2"/>
</dbReference>
<dbReference type="GO" id="GO:0005615">
    <property type="term" value="C:extracellular space"/>
    <property type="evidence" value="ECO:0007669"/>
    <property type="project" value="TreeGrafter"/>
</dbReference>
<sequence length="209" mass="23846">LPNPTSTSRRNHGNVPGTVIFLFLGLCTAASRSTKDPRCISDQAIITTRGCPTLTWQFNFLNRTCIPTCKKDGPFNSKSACDGTCRSVDVCTAPRAVSTCAGYVHPVYYYDPNTRQCHKDIGCTYSGNNFPTIAECHETCMRRRPMPPKPQKCFQRPGQVLPCRKGYRLLRFYYNYYTNQCIPFWYQGCGGSPNRFRYYEACMRHCARH</sequence>
<organism evidence="9">
    <name type="scientific">Amblyomma cajennense</name>
    <name type="common">Cayenne tick</name>
    <name type="synonym">Acarus cajennensis</name>
    <dbReference type="NCBI Taxonomy" id="34607"/>
    <lineage>
        <taxon>Eukaryota</taxon>
        <taxon>Metazoa</taxon>
        <taxon>Ecdysozoa</taxon>
        <taxon>Arthropoda</taxon>
        <taxon>Chelicerata</taxon>
        <taxon>Arachnida</taxon>
        <taxon>Acari</taxon>
        <taxon>Parasitiformes</taxon>
        <taxon>Ixodida</taxon>
        <taxon>Ixodoidea</taxon>
        <taxon>Ixodidae</taxon>
        <taxon>Amblyomminae</taxon>
        <taxon>Amblyomma</taxon>
    </lineage>
</organism>
<evidence type="ECO:0000256" key="7">
    <source>
        <dbReference type="SAM" id="SignalP"/>
    </source>
</evidence>
<evidence type="ECO:0000313" key="9">
    <source>
        <dbReference type="EMBL" id="JAC24226.1"/>
    </source>
</evidence>
<keyword evidence="3" id="KW-0800">Toxin</keyword>
<feature type="non-terminal residue" evidence="9">
    <location>
        <position position="1"/>
    </location>
</feature>
<feature type="domain" description="BPTI/Kunitz inhibitor" evidence="8">
    <location>
        <begin position="91"/>
        <end position="140"/>
    </location>
</feature>
<protein>
    <submittedName>
        <fullName evidence="9">Putative tick kunitz 90</fullName>
    </submittedName>
</protein>
<evidence type="ECO:0000256" key="6">
    <source>
        <dbReference type="ARBA" id="ARBA00023157"/>
    </source>
</evidence>
<dbReference type="SUPFAM" id="SSF57362">
    <property type="entry name" value="BPTI-like"/>
    <property type="match status" value="2"/>
</dbReference>
<dbReference type="Gene3D" id="4.10.410.10">
    <property type="entry name" value="Pancreatic trypsin inhibitor Kunitz domain"/>
    <property type="match status" value="2"/>
</dbReference>
<keyword evidence="2" id="KW-0964">Secreted</keyword>
<accession>A0A023FR09</accession>
<dbReference type="SMART" id="SM00131">
    <property type="entry name" value="KU"/>
    <property type="match status" value="2"/>
</dbReference>
<dbReference type="GO" id="GO:0004867">
    <property type="term" value="F:serine-type endopeptidase inhibitor activity"/>
    <property type="evidence" value="ECO:0007669"/>
    <property type="project" value="UniProtKB-KW"/>
</dbReference>
<keyword evidence="5" id="KW-0722">Serine protease inhibitor</keyword>
<evidence type="ECO:0000256" key="3">
    <source>
        <dbReference type="ARBA" id="ARBA00022656"/>
    </source>
</evidence>
<dbReference type="InterPro" id="IPR020901">
    <property type="entry name" value="Prtase_inh_Kunz-CS"/>
</dbReference>
<dbReference type="PROSITE" id="PS00280">
    <property type="entry name" value="BPTI_KUNITZ_1"/>
    <property type="match status" value="1"/>
</dbReference>
<feature type="domain" description="BPTI/Kunitz inhibitor" evidence="8">
    <location>
        <begin position="153"/>
        <end position="206"/>
    </location>
</feature>
<proteinExistence type="evidence at transcript level"/>
<keyword evidence="6" id="KW-1015">Disulfide bond</keyword>
<dbReference type="PRINTS" id="PR00759">
    <property type="entry name" value="BASICPTASE"/>
</dbReference>
<feature type="signal peptide" evidence="7">
    <location>
        <begin position="1"/>
        <end position="29"/>
    </location>
</feature>
<dbReference type="InterPro" id="IPR050098">
    <property type="entry name" value="TFPI/VKTCI-like"/>
</dbReference>
<comment type="subcellular location">
    <subcellularLocation>
        <location evidence="1">Secreted</location>
    </subcellularLocation>
</comment>
<evidence type="ECO:0000256" key="4">
    <source>
        <dbReference type="ARBA" id="ARBA00022690"/>
    </source>
</evidence>
<feature type="chain" id="PRO_5001517284" evidence="7">
    <location>
        <begin position="30"/>
        <end position="209"/>
    </location>
</feature>
<dbReference type="CDD" id="cd00109">
    <property type="entry name" value="Kunitz-type"/>
    <property type="match status" value="2"/>
</dbReference>